<organism evidence="3 4">
    <name type="scientific">Paenibacillus pabuli</name>
    <dbReference type="NCBI Taxonomy" id="1472"/>
    <lineage>
        <taxon>Bacteria</taxon>
        <taxon>Bacillati</taxon>
        <taxon>Bacillota</taxon>
        <taxon>Bacilli</taxon>
        <taxon>Bacillales</taxon>
        <taxon>Paenibacillaceae</taxon>
        <taxon>Paenibacillus</taxon>
    </lineage>
</organism>
<gene>
    <name evidence="3" type="ORF">DET56_111220</name>
</gene>
<feature type="domain" description="EfeO-type cupredoxin-like" evidence="2">
    <location>
        <begin position="197"/>
        <end position="286"/>
    </location>
</feature>
<dbReference type="InterPro" id="IPR028096">
    <property type="entry name" value="EfeO_Cupredoxin"/>
</dbReference>
<feature type="transmembrane region" description="Helical" evidence="1">
    <location>
        <begin position="113"/>
        <end position="133"/>
    </location>
</feature>
<evidence type="ECO:0000259" key="2">
    <source>
        <dbReference type="Pfam" id="PF13473"/>
    </source>
</evidence>
<dbReference type="EMBL" id="QGTZ01000011">
    <property type="protein sequence ID" value="PWW36186.1"/>
    <property type="molecule type" value="Genomic_DNA"/>
</dbReference>
<feature type="transmembrane region" description="Helical" evidence="1">
    <location>
        <begin position="35"/>
        <end position="55"/>
    </location>
</feature>
<evidence type="ECO:0000313" key="4">
    <source>
        <dbReference type="Proteomes" id="UP000247078"/>
    </source>
</evidence>
<dbReference type="InterPro" id="IPR008972">
    <property type="entry name" value="Cupredoxin"/>
</dbReference>
<accession>A0A855XSQ2</accession>
<feature type="transmembrane region" description="Helical" evidence="1">
    <location>
        <begin position="61"/>
        <end position="79"/>
    </location>
</feature>
<sequence length="287" mass="30808">MALAILSMVMVVLFSAFIVLKAYKRKEKLAGMPGMMIAMTVGMMSSLALGVQLGIVFPRDLTVPSITAILFGLAAGYFVGKPISLLATLDGMLAGIMGGMMGAMLGAMAGPSYIMMIFVDILFVFILSVALQLANQETDTSDKTNKSGIGMPFIAGILTVAFGIVAVGATLFYQYQPNETSAIKSQESQSEQANSLQENSGYQIVSVDIKSDGFSQENIEVKAGVPTKINFIKHSGYTCIRSVQSKDLGIDVYLEKGDNFVTLKDLKPGTYNFNCGMYMYYGTITVV</sequence>
<keyword evidence="1" id="KW-1133">Transmembrane helix</keyword>
<comment type="caution">
    <text evidence="3">The sequence shown here is derived from an EMBL/GenBank/DDBJ whole genome shotgun (WGS) entry which is preliminary data.</text>
</comment>
<feature type="transmembrane region" description="Helical" evidence="1">
    <location>
        <begin position="6"/>
        <end position="23"/>
    </location>
</feature>
<reference evidence="3 4" key="1">
    <citation type="submission" date="2018-05" db="EMBL/GenBank/DDBJ databases">
        <title>Freshwater and sediment microbial communities from various areas in North America, analyzing microbe dynamics in response to fracking.</title>
        <authorList>
            <person name="Lamendella R."/>
        </authorList>
    </citation>
    <scope>NUCLEOTIDE SEQUENCE [LARGE SCALE GENOMIC DNA]</scope>
    <source>
        <strain evidence="3 4">DB-3</strain>
    </source>
</reference>
<protein>
    <recommendedName>
        <fullName evidence="2">EfeO-type cupredoxin-like domain-containing protein</fullName>
    </recommendedName>
</protein>
<dbReference type="Proteomes" id="UP000247078">
    <property type="component" value="Unassembled WGS sequence"/>
</dbReference>
<proteinExistence type="predicted"/>
<feature type="transmembrane region" description="Helical" evidence="1">
    <location>
        <begin position="153"/>
        <end position="175"/>
    </location>
</feature>
<name>A0A855XSQ2_9BACL</name>
<dbReference type="AlphaFoldDB" id="A0A855XSQ2"/>
<dbReference type="Pfam" id="PF13473">
    <property type="entry name" value="Cupredoxin_1"/>
    <property type="match status" value="1"/>
</dbReference>
<dbReference type="RefSeq" id="WP_244192963.1">
    <property type="nucleotide sequence ID" value="NZ_QGTZ01000011.1"/>
</dbReference>
<keyword evidence="1" id="KW-0472">Membrane</keyword>
<dbReference type="Gene3D" id="2.60.40.420">
    <property type="entry name" value="Cupredoxins - blue copper proteins"/>
    <property type="match status" value="1"/>
</dbReference>
<dbReference type="SUPFAM" id="SSF49503">
    <property type="entry name" value="Cupredoxins"/>
    <property type="match status" value="1"/>
</dbReference>
<evidence type="ECO:0000256" key="1">
    <source>
        <dbReference type="SAM" id="Phobius"/>
    </source>
</evidence>
<keyword evidence="1" id="KW-0812">Transmembrane</keyword>
<evidence type="ECO:0000313" key="3">
    <source>
        <dbReference type="EMBL" id="PWW36186.1"/>
    </source>
</evidence>